<dbReference type="STRING" id="1314751.GCA_001591425_03979"/>
<dbReference type="SUPFAM" id="SSF140453">
    <property type="entry name" value="EsxAB dimer-like"/>
    <property type="match status" value="1"/>
</dbReference>
<dbReference type="Pfam" id="PF06013">
    <property type="entry name" value="WXG100"/>
    <property type="match status" value="1"/>
</dbReference>
<dbReference type="RefSeq" id="WP_066419977.1">
    <property type="nucleotide sequence ID" value="NZ_CP018866.1"/>
</dbReference>
<dbReference type="Gene3D" id="1.10.287.1060">
    <property type="entry name" value="ESAT-6-like"/>
    <property type="match status" value="1"/>
</dbReference>
<sequence length="100" mass="11694">MARKMVVDPTNLDSVAKKLEKNANEYESVYHELLSEVNAMRGCWQGEDHIIYERQIKGLEKDIKRNVKYMREFAEHLKFCAKTYRDAQSEIITKAKGLIS</sequence>
<organism evidence="1 2">
    <name type="scientific">Sutcliffiella cohnii</name>
    <dbReference type="NCBI Taxonomy" id="33932"/>
    <lineage>
        <taxon>Bacteria</taxon>
        <taxon>Bacillati</taxon>
        <taxon>Bacillota</taxon>
        <taxon>Bacilli</taxon>
        <taxon>Bacillales</taxon>
        <taxon>Bacillaceae</taxon>
        <taxon>Sutcliffiella</taxon>
    </lineage>
</organism>
<evidence type="ECO:0000313" key="1">
    <source>
        <dbReference type="EMBL" id="AST93449.1"/>
    </source>
</evidence>
<dbReference type="InterPro" id="IPR036689">
    <property type="entry name" value="ESAT-6-like_sf"/>
</dbReference>
<accession>A0A223KVE7</accession>
<dbReference type="KEGG" id="bcoh:BC6307_20350"/>
<protein>
    <recommendedName>
        <fullName evidence="3">ESAT-6-like protein</fullName>
    </recommendedName>
</protein>
<keyword evidence="2" id="KW-1185">Reference proteome</keyword>
<reference evidence="1 2" key="1">
    <citation type="submission" date="2016-12" db="EMBL/GenBank/DDBJ databases">
        <title>The whole genome sequencing and assembly of Bacillus cohnii DSM 6307T strain.</title>
        <authorList>
            <person name="Lee Y.-J."/>
            <person name="Yi H."/>
            <person name="Bahn Y.-S."/>
            <person name="Kim J.F."/>
            <person name="Lee D.-W."/>
        </authorList>
    </citation>
    <scope>NUCLEOTIDE SEQUENCE [LARGE SCALE GENOMIC DNA]</scope>
    <source>
        <strain evidence="1 2">DSM 6307</strain>
    </source>
</reference>
<dbReference type="Proteomes" id="UP000215224">
    <property type="component" value="Chromosome"/>
</dbReference>
<gene>
    <name evidence="1" type="ORF">BC6307_20350</name>
</gene>
<dbReference type="InterPro" id="IPR010310">
    <property type="entry name" value="T7SS_ESAT-6-like"/>
</dbReference>
<proteinExistence type="predicted"/>
<dbReference type="AlphaFoldDB" id="A0A223KVE7"/>
<dbReference type="EMBL" id="CP018866">
    <property type="protein sequence ID" value="AST93449.1"/>
    <property type="molecule type" value="Genomic_DNA"/>
</dbReference>
<evidence type="ECO:0000313" key="2">
    <source>
        <dbReference type="Proteomes" id="UP000215224"/>
    </source>
</evidence>
<name>A0A223KVE7_9BACI</name>
<evidence type="ECO:0008006" key="3">
    <source>
        <dbReference type="Google" id="ProtNLM"/>
    </source>
</evidence>